<evidence type="ECO:0000259" key="6">
    <source>
        <dbReference type="Pfam" id="PF03755"/>
    </source>
</evidence>
<dbReference type="GO" id="GO:0016787">
    <property type="term" value="F:hydrolase activity"/>
    <property type="evidence" value="ECO:0007669"/>
    <property type="project" value="UniProtKB-KW"/>
</dbReference>
<dbReference type="EMBL" id="LT838272">
    <property type="protein sequence ID" value="SMB94566.1"/>
    <property type="molecule type" value="Genomic_DNA"/>
</dbReference>
<dbReference type="Pfam" id="PF08340">
    <property type="entry name" value="YicC-like_C"/>
    <property type="match status" value="1"/>
</dbReference>
<dbReference type="Proteomes" id="UP000192569">
    <property type="component" value="Chromosome I"/>
</dbReference>
<name>A0A1W1VML3_9FIRM</name>
<evidence type="ECO:0000256" key="1">
    <source>
        <dbReference type="ARBA" id="ARBA00001968"/>
    </source>
</evidence>
<dbReference type="OrthoDB" id="9771229at2"/>
<comment type="similarity">
    <text evidence="5">Belongs to the YicC/YloC family.</text>
</comment>
<protein>
    <submittedName>
        <fullName evidence="8">TIGR00255 family protein</fullName>
    </submittedName>
</protein>
<sequence length="293" mass="33488">MLSSMTGFGQGEARGEGKIVKVEIRSLNSRFLDITVKLPRPYLALEERIRKEIKNRLARGHVDVFISISEENPQNQLISVDKGRAIAYYSALKELAQILAIPEDITAYQILALPEVLVINEPQWSEEVLWPVVQQALEKALERLLSMRFSEGARLQQDLEERARTLKGYLEAIRRRAPLVPKEYAVRLRERIAELTSGAISLDPGRVEAEVAFLAERCDIQEEITRLQSHLEELEECLKGEGPAGRRAEFILQEMFREINTLGAKANDLEISRWVIAFKTELEKIREQVQNVE</sequence>
<evidence type="ECO:0000256" key="3">
    <source>
        <dbReference type="ARBA" id="ARBA00022759"/>
    </source>
</evidence>
<evidence type="ECO:0000256" key="4">
    <source>
        <dbReference type="ARBA" id="ARBA00022801"/>
    </source>
</evidence>
<dbReference type="InterPro" id="IPR013551">
    <property type="entry name" value="YicC-like_C"/>
</dbReference>
<keyword evidence="3" id="KW-0255">Endonuclease</keyword>
<comment type="cofactor">
    <cofactor evidence="1">
        <name>a divalent metal cation</name>
        <dbReference type="ChEBI" id="CHEBI:60240"/>
    </cofactor>
</comment>
<dbReference type="PANTHER" id="PTHR30636:SF3">
    <property type="entry name" value="UPF0701 PROTEIN YICC"/>
    <property type="match status" value="1"/>
</dbReference>
<accession>A0A1W1VML3</accession>
<evidence type="ECO:0000259" key="7">
    <source>
        <dbReference type="Pfam" id="PF08340"/>
    </source>
</evidence>
<evidence type="ECO:0000313" key="8">
    <source>
        <dbReference type="EMBL" id="SMB94566.1"/>
    </source>
</evidence>
<dbReference type="GO" id="GO:0004521">
    <property type="term" value="F:RNA endonuclease activity"/>
    <property type="evidence" value="ECO:0007669"/>
    <property type="project" value="InterPro"/>
</dbReference>
<dbReference type="AlphaFoldDB" id="A0A1W1VML3"/>
<dbReference type="InterPro" id="IPR013527">
    <property type="entry name" value="YicC-like_N"/>
</dbReference>
<keyword evidence="4" id="KW-0378">Hydrolase</keyword>
<dbReference type="InterPro" id="IPR005229">
    <property type="entry name" value="YicC/YloC-like"/>
</dbReference>
<gene>
    <name evidence="8" type="ORF">SAMN00808754_1062</name>
</gene>
<dbReference type="NCBIfam" id="TIGR00255">
    <property type="entry name" value="YicC/YloC family endoribonuclease"/>
    <property type="match status" value="1"/>
</dbReference>
<reference evidence="8 9" key="1">
    <citation type="submission" date="2017-04" db="EMBL/GenBank/DDBJ databases">
        <authorList>
            <person name="Afonso C.L."/>
            <person name="Miller P.J."/>
            <person name="Scott M.A."/>
            <person name="Spackman E."/>
            <person name="Goraichik I."/>
            <person name="Dimitrov K.M."/>
            <person name="Suarez D.L."/>
            <person name="Swayne D.E."/>
        </authorList>
    </citation>
    <scope>NUCLEOTIDE SEQUENCE [LARGE SCALE GENOMIC DNA]</scope>
    <source>
        <strain evidence="8 9">ToBE</strain>
    </source>
</reference>
<evidence type="ECO:0000313" key="9">
    <source>
        <dbReference type="Proteomes" id="UP000192569"/>
    </source>
</evidence>
<keyword evidence="9" id="KW-1185">Reference proteome</keyword>
<dbReference type="PANTHER" id="PTHR30636">
    <property type="entry name" value="UPF0701 PROTEIN YICC"/>
    <property type="match status" value="1"/>
</dbReference>
<evidence type="ECO:0000256" key="2">
    <source>
        <dbReference type="ARBA" id="ARBA00022722"/>
    </source>
</evidence>
<feature type="domain" description="Endoribonuclease YicC-like C-terminal" evidence="7">
    <location>
        <begin position="173"/>
        <end position="293"/>
    </location>
</feature>
<dbReference type="STRING" id="698762.SAMN00808754_1062"/>
<feature type="domain" description="Endoribonuclease YicC-like N-terminal" evidence="6">
    <location>
        <begin position="3"/>
        <end position="157"/>
    </location>
</feature>
<keyword evidence="2" id="KW-0540">Nuclease</keyword>
<organism evidence="8 9">
    <name type="scientific">Thermanaeromonas toyohensis ToBE</name>
    <dbReference type="NCBI Taxonomy" id="698762"/>
    <lineage>
        <taxon>Bacteria</taxon>
        <taxon>Bacillati</taxon>
        <taxon>Bacillota</taxon>
        <taxon>Clostridia</taxon>
        <taxon>Neomoorellales</taxon>
        <taxon>Neomoorellaceae</taxon>
        <taxon>Thermanaeromonas</taxon>
    </lineage>
</organism>
<dbReference type="Pfam" id="PF03755">
    <property type="entry name" value="YicC-like_N"/>
    <property type="match status" value="1"/>
</dbReference>
<proteinExistence type="inferred from homology"/>
<evidence type="ECO:0000256" key="5">
    <source>
        <dbReference type="ARBA" id="ARBA00035648"/>
    </source>
</evidence>